<dbReference type="Proteomes" id="UP001516400">
    <property type="component" value="Unassembled WGS sequence"/>
</dbReference>
<feature type="compositionally biased region" description="Polar residues" evidence="12">
    <location>
        <begin position="353"/>
        <end position="362"/>
    </location>
</feature>
<dbReference type="InterPro" id="IPR013087">
    <property type="entry name" value="Znf_C2H2_type"/>
</dbReference>
<dbReference type="PROSITE" id="PS00028">
    <property type="entry name" value="ZINC_FINGER_C2H2_1"/>
    <property type="match status" value="1"/>
</dbReference>
<reference evidence="14 15" key="1">
    <citation type="journal article" date="2021" name="BMC Biol.">
        <title>Horizontally acquired antibacterial genes associated with adaptive radiation of ladybird beetles.</title>
        <authorList>
            <person name="Li H.S."/>
            <person name="Tang X.F."/>
            <person name="Huang Y.H."/>
            <person name="Xu Z.Y."/>
            <person name="Chen M.L."/>
            <person name="Du X.Y."/>
            <person name="Qiu B.Y."/>
            <person name="Chen P.T."/>
            <person name="Zhang W."/>
            <person name="Slipinski A."/>
            <person name="Escalona H.E."/>
            <person name="Waterhouse R.M."/>
            <person name="Zwick A."/>
            <person name="Pang H."/>
        </authorList>
    </citation>
    <scope>NUCLEOTIDE SEQUENCE [LARGE SCALE GENOMIC DNA]</scope>
    <source>
        <strain evidence="14">SYSU2018</strain>
    </source>
</reference>
<keyword evidence="6 11" id="KW-0863">Zinc-finger</keyword>
<proteinExistence type="inferred from homology"/>
<evidence type="ECO:0000256" key="12">
    <source>
        <dbReference type="SAM" id="MobiDB-lite"/>
    </source>
</evidence>
<keyword evidence="4" id="KW-0963">Cytoplasm</keyword>
<keyword evidence="9" id="KW-0206">Cytoskeleton</keyword>
<evidence type="ECO:0000313" key="15">
    <source>
        <dbReference type="Proteomes" id="UP001516400"/>
    </source>
</evidence>
<evidence type="ECO:0000256" key="11">
    <source>
        <dbReference type="PROSITE-ProRule" id="PRU00042"/>
    </source>
</evidence>
<protein>
    <recommendedName>
        <fullName evidence="13">C2H2-type domain-containing protein</fullName>
    </recommendedName>
</protein>
<evidence type="ECO:0000313" key="14">
    <source>
        <dbReference type="EMBL" id="KAL3282125.1"/>
    </source>
</evidence>
<evidence type="ECO:0000256" key="5">
    <source>
        <dbReference type="ARBA" id="ARBA00022723"/>
    </source>
</evidence>
<dbReference type="InterPro" id="IPR032714">
    <property type="entry name" value="DZIP1_N"/>
</dbReference>
<evidence type="ECO:0000259" key="13">
    <source>
        <dbReference type="PROSITE" id="PS50157"/>
    </source>
</evidence>
<keyword evidence="8" id="KW-0175">Coiled coil</keyword>
<gene>
    <name evidence="14" type="ORF">HHI36_005322</name>
</gene>
<evidence type="ECO:0000256" key="1">
    <source>
        <dbReference type="ARBA" id="ARBA00004114"/>
    </source>
</evidence>
<dbReference type="Pfam" id="PF25977">
    <property type="entry name" value="DZIP1"/>
    <property type="match status" value="1"/>
</dbReference>
<evidence type="ECO:0000256" key="6">
    <source>
        <dbReference type="ARBA" id="ARBA00022771"/>
    </source>
</evidence>
<dbReference type="InterPro" id="IPR051241">
    <property type="entry name" value="DZIP_RILPL"/>
</dbReference>
<evidence type="ECO:0000256" key="4">
    <source>
        <dbReference type="ARBA" id="ARBA00022490"/>
    </source>
</evidence>
<evidence type="ECO:0000256" key="9">
    <source>
        <dbReference type="ARBA" id="ARBA00023212"/>
    </source>
</evidence>
<dbReference type="PANTHER" id="PTHR21502">
    <property type="entry name" value="ZINC FINGER PROTEIN DZIP1"/>
    <property type="match status" value="1"/>
</dbReference>
<evidence type="ECO:0000256" key="3">
    <source>
        <dbReference type="ARBA" id="ARBA00009131"/>
    </source>
</evidence>
<dbReference type="AlphaFoldDB" id="A0ABD2NVC2"/>
<dbReference type="GO" id="GO:0005814">
    <property type="term" value="C:centriole"/>
    <property type="evidence" value="ECO:0007669"/>
    <property type="project" value="UniProtKB-SubCell"/>
</dbReference>
<keyword evidence="10" id="KW-0966">Cell projection</keyword>
<sequence length="707" mass="81132">MWLHNYHWHFDYVRLAKDTGFCFEKTRAPLDKNKICVIDLDKIIKDGDVGTIEQCMPTIVQYNIETGEHRGILDQNFLKLFRMSQLAVEYLLFCKKYLDHTVTLLKEDMKNLISENKELKLFNDELKQHTDVLLEKLKTKDLISTFKCSKCLKAFSTEQFLAAHIERRHVDNKQSFGLDVEMEIKEIKQKLNNTEKLIKNEEMNPNLEDTLNKNYSKVGSSLKNLEVQMGALWEKLQDLEVKKNCIQAAPEEEFQETFEVDENKRTKPKYKKKFDNDSIVKIPAEHDILLEEGNVHKEQMVVSSKSSSKTRYDDLDRIDALEDLNPEPSKSVTVVKSASTMYETDTESEENSNHLQSESISEISMDGQPDEDAPAEGNIVLHKGKSLSTLGRRSLTSIRKASLSPEVGAKLKKEVERLLNERFASLGLSMEWKGIPEQTYLRTMDILHHQINLVQKSYPNYKNIRQKLLKTLDEEIRNKGIIKAKQENIKNIKKSKKHRIRNVAGSLKSLNNRSSTYSMQKPQSEPQIEIRNRKIFDTDSSSEEIPSPQVKRIPSNIIKRTAPYSAVIQELKRTQQSDENLAIPADNEQNLLAEENIKYKDIINEDIEKINSRTKGVLKNFPSMGSLPKKRVLFDLKSQNSIDQKTLLKDVGGGSTTSVASSVLDLSEDNTSPREQDNTKIKAKEILENLSDSDFSFDSSNENEMKP</sequence>
<comment type="subcellular location">
    <subcellularLocation>
        <location evidence="2">Cytoplasm</location>
        <location evidence="2">Cytoskeleton</location>
        <location evidence="2">Cilium basal body</location>
    </subcellularLocation>
    <subcellularLocation>
        <location evidence="1">Cytoplasm</location>
        <location evidence="1">Cytoskeleton</location>
        <location evidence="1">Microtubule organizing center</location>
        <location evidence="1">Centrosome</location>
        <location evidence="1">Centriole</location>
    </subcellularLocation>
</comment>
<keyword evidence="15" id="KW-1185">Reference proteome</keyword>
<feature type="domain" description="C2H2-type" evidence="13">
    <location>
        <begin position="146"/>
        <end position="174"/>
    </location>
</feature>
<comment type="caution">
    <text evidence="14">The sequence shown here is derived from an EMBL/GenBank/DDBJ whole genome shotgun (WGS) entry which is preliminary data.</text>
</comment>
<keyword evidence="5" id="KW-0479">Metal-binding</keyword>
<dbReference type="GO" id="GO:0008270">
    <property type="term" value="F:zinc ion binding"/>
    <property type="evidence" value="ECO:0007669"/>
    <property type="project" value="UniProtKB-KW"/>
</dbReference>
<evidence type="ECO:0000256" key="8">
    <source>
        <dbReference type="ARBA" id="ARBA00023054"/>
    </source>
</evidence>
<evidence type="ECO:0000256" key="2">
    <source>
        <dbReference type="ARBA" id="ARBA00004120"/>
    </source>
</evidence>
<dbReference type="InterPro" id="IPR058883">
    <property type="entry name" value="DZIP1_dom"/>
</dbReference>
<accession>A0ABD2NVC2</accession>
<organism evidence="14 15">
    <name type="scientific">Cryptolaemus montrouzieri</name>
    <dbReference type="NCBI Taxonomy" id="559131"/>
    <lineage>
        <taxon>Eukaryota</taxon>
        <taxon>Metazoa</taxon>
        <taxon>Ecdysozoa</taxon>
        <taxon>Arthropoda</taxon>
        <taxon>Hexapoda</taxon>
        <taxon>Insecta</taxon>
        <taxon>Pterygota</taxon>
        <taxon>Neoptera</taxon>
        <taxon>Endopterygota</taxon>
        <taxon>Coleoptera</taxon>
        <taxon>Polyphaga</taxon>
        <taxon>Cucujiformia</taxon>
        <taxon>Coccinelloidea</taxon>
        <taxon>Coccinellidae</taxon>
        <taxon>Scymninae</taxon>
        <taxon>Scymnini</taxon>
        <taxon>Cryptolaemus</taxon>
    </lineage>
</organism>
<keyword evidence="7" id="KW-0862">Zinc</keyword>
<name>A0ABD2NVC2_9CUCU</name>
<evidence type="ECO:0000256" key="7">
    <source>
        <dbReference type="ARBA" id="ARBA00022833"/>
    </source>
</evidence>
<dbReference type="EMBL" id="JABFTP020000144">
    <property type="protein sequence ID" value="KAL3282125.1"/>
    <property type="molecule type" value="Genomic_DNA"/>
</dbReference>
<dbReference type="Gene3D" id="3.30.160.60">
    <property type="entry name" value="Classic Zinc Finger"/>
    <property type="match status" value="1"/>
</dbReference>
<comment type="similarity">
    <text evidence="3">Belongs to the DZIP C2H2-type zinc-finger protein family.</text>
</comment>
<evidence type="ECO:0000256" key="10">
    <source>
        <dbReference type="ARBA" id="ARBA00023273"/>
    </source>
</evidence>
<dbReference type="PANTHER" id="PTHR21502:SF3">
    <property type="entry name" value="CILIUM ASSEMBLY PROTEIN DZIP1L"/>
    <property type="match status" value="1"/>
</dbReference>
<feature type="region of interest" description="Disordered" evidence="12">
    <location>
        <begin position="338"/>
        <end position="374"/>
    </location>
</feature>
<dbReference type="PROSITE" id="PS50157">
    <property type="entry name" value="ZINC_FINGER_C2H2_2"/>
    <property type="match status" value="1"/>
</dbReference>
<dbReference type="Pfam" id="PF13815">
    <property type="entry name" value="Dzip-like_N"/>
    <property type="match status" value="1"/>
</dbReference>